<dbReference type="GO" id="GO:0006508">
    <property type="term" value="P:proteolysis"/>
    <property type="evidence" value="ECO:0007669"/>
    <property type="project" value="UniProtKB-KW"/>
</dbReference>
<evidence type="ECO:0000313" key="9">
    <source>
        <dbReference type="Proteomes" id="UP000055014"/>
    </source>
</evidence>
<dbReference type="Pfam" id="PF00877">
    <property type="entry name" value="NLPC_P60"/>
    <property type="match status" value="1"/>
</dbReference>
<feature type="domain" description="SH3b1" evidence="6">
    <location>
        <begin position="150"/>
        <end position="189"/>
    </location>
</feature>
<feature type="domain" description="NlpC/P60" evidence="5">
    <location>
        <begin position="308"/>
        <end position="388"/>
    </location>
</feature>
<gene>
    <name evidence="7" type="ORF">DIT26_07325</name>
    <name evidence="8" type="ORF">XE02_0751</name>
</gene>
<reference evidence="8" key="1">
    <citation type="journal article" date="2015" name="MBio">
        <title>Genome-resolved metagenomic analysis reveals roles for candidate phyla and other microbial community members in biogeochemical transformations in oil reservoirs.</title>
        <authorList>
            <person name="Hu P."/>
            <person name="Tom L."/>
            <person name="Singh A."/>
            <person name="Thomas B.C."/>
            <person name="Baker B.J."/>
            <person name="Piceno Y.M."/>
            <person name="Andersen G.L."/>
            <person name="Banfield J.F."/>
        </authorList>
    </citation>
    <scope>NUCLEOTIDE SEQUENCE [LARGE SCALE GENOMIC DNA]</scope>
    <source>
        <strain evidence="8">46_70</strain>
    </source>
</reference>
<proteinExistence type="inferred from homology"/>
<dbReference type="InterPro" id="IPR039439">
    <property type="entry name" value="SH3b1_dom"/>
</dbReference>
<evidence type="ECO:0000256" key="3">
    <source>
        <dbReference type="ARBA" id="ARBA00022801"/>
    </source>
</evidence>
<evidence type="ECO:0000256" key="1">
    <source>
        <dbReference type="ARBA" id="ARBA00007074"/>
    </source>
</evidence>
<dbReference type="SUPFAM" id="SSF54001">
    <property type="entry name" value="Cysteine proteinases"/>
    <property type="match status" value="1"/>
</dbReference>
<evidence type="ECO:0000256" key="4">
    <source>
        <dbReference type="ARBA" id="ARBA00022807"/>
    </source>
</evidence>
<dbReference type="Proteomes" id="UP000055014">
    <property type="component" value="Unassembled WGS sequence"/>
</dbReference>
<dbReference type="InterPro" id="IPR000064">
    <property type="entry name" value="NLP_P60_dom"/>
</dbReference>
<evidence type="ECO:0000313" key="10">
    <source>
        <dbReference type="Proteomes" id="UP000264215"/>
    </source>
</evidence>
<dbReference type="EMBL" id="DQBS01000162">
    <property type="protein sequence ID" value="HCO70367.1"/>
    <property type="molecule type" value="Genomic_DNA"/>
</dbReference>
<evidence type="ECO:0000256" key="2">
    <source>
        <dbReference type="ARBA" id="ARBA00022670"/>
    </source>
</evidence>
<comment type="similarity">
    <text evidence="1">Belongs to the peptidase C40 family.</text>
</comment>
<dbReference type="EMBL" id="LGGW01000058">
    <property type="protein sequence ID" value="KUK89979.1"/>
    <property type="molecule type" value="Genomic_DNA"/>
</dbReference>
<dbReference type="PATRIC" id="fig|1236046.5.peg.341"/>
<keyword evidence="4" id="KW-0788">Thiol protease</keyword>
<keyword evidence="3 7" id="KW-0378">Hydrolase</keyword>
<dbReference type="GO" id="GO:0008234">
    <property type="term" value="F:cysteine-type peptidase activity"/>
    <property type="evidence" value="ECO:0007669"/>
    <property type="project" value="UniProtKB-KW"/>
</dbReference>
<name>A0A117M8B1_9BACT</name>
<reference evidence="7 10" key="3">
    <citation type="journal article" date="2018" name="Nat. Biotechnol.">
        <title>A standardized bacterial taxonomy based on genome phylogeny substantially revises the tree of life.</title>
        <authorList>
            <person name="Parks D.H."/>
            <person name="Chuvochina M."/>
            <person name="Waite D.W."/>
            <person name="Rinke C."/>
            <person name="Skarshewski A."/>
            <person name="Chaumeil P.A."/>
            <person name="Hugenholtz P."/>
        </authorList>
    </citation>
    <scope>NUCLEOTIDE SEQUENCE [LARGE SCALE GENOMIC DNA]</scope>
    <source>
        <strain evidence="7">UBA9905</strain>
    </source>
</reference>
<accession>A0A117M8B1</accession>
<dbReference type="Gene3D" id="3.90.1720.10">
    <property type="entry name" value="endopeptidase domain like (from Nostoc punctiforme)"/>
    <property type="match status" value="1"/>
</dbReference>
<evidence type="ECO:0000259" key="6">
    <source>
        <dbReference type="Pfam" id="PF12913"/>
    </source>
</evidence>
<dbReference type="Proteomes" id="UP000264215">
    <property type="component" value="Unassembled WGS sequence"/>
</dbReference>
<dbReference type="InterPro" id="IPR038765">
    <property type="entry name" value="Papain-like_cys_pep_sf"/>
</dbReference>
<dbReference type="Pfam" id="PF12913">
    <property type="entry name" value="SH3_6"/>
    <property type="match status" value="1"/>
</dbReference>
<reference evidence="9" key="2">
    <citation type="journal article" date="2015" name="MBio">
        <title>Genome-Resolved Metagenomic Analysis Reveals Roles for Candidate Phyla and Other Microbial Community Members in Biogeochemical Transformations in Oil Reservoirs.</title>
        <authorList>
            <person name="Hu P."/>
            <person name="Tom L."/>
            <person name="Singh A."/>
            <person name="Thomas B.C."/>
            <person name="Baker B.J."/>
            <person name="Piceno Y.M."/>
            <person name="Andersen G.L."/>
            <person name="Banfield J.F."/>
        </authorList>
    </citation>
    <scope>NUCLEOTIDE SEQUENCE [LARGE SCALE GENOMIC DNA]</scope>
</reference>
<sequence length="443" mass="49704">MKKAFERYTVCPENVSREMQQSAFWCGKMTDPDEEWLSKDEIVAFNESVISRAEHTGYSAYANKLEKFPSSLEFDEVRAMINDSFPEFFMQTPLLSGEGEEVPSGIRGDIVDNATAILSQDMAVKFGIVTRRTHLRALPTDFISCDEYIDNDRLQLTSISLGTPFAVLARSRDTSWLFIQTPGYRGWLKTNDSAVTESRLSVQNFYRSSNFLLATGSRVEIEPDPFESNSSGLFLQMGDKLPLEDPEESENLHAQGPFGCFTVKVPVRKRLGSLDFRKGLVRMSEDARIGNLKLTGGEIVNQAFKMLGERYGWGGLYNRRDCSRFVQDIFASFGLVLPRDAWAQEKLGSKDRILFEGNSEERKIQLRSLKPGNPLYMPGHTLIYLGEDNGSFFAIHDGAGYKDSKGKKTSVHGVFVVDLSVSTLNGDKSYLEQLTSALQIDKG</sequence>
<keyword evidence="2" id="KW-0645">Protease</keyword>
<evidence type="ECO:0000259" key="5">
    <source>
        <dbReference type="Pfam" id="PF00877"/>
    </source>
</evidence>
<dbReference type="AlphaFoldDB" id="A0A117M8B1"/>
<organism evidence="8 9">
    <name type="scientific">Mesotoga infera</name>
    <dbReference type="NCBI Taxonomy" id="1236046"/>
    <lineage>
        <taxon>Bacteria</taxon>
        <taxon>Thermotogati</taxon>
        <taxon>Thermotogota</taxon>
        <taxon>Thermotogae</taxon>
        <taxon>Kosmotogales</taxon>
        <taxon>Kosmotogaceae</taxon>
        <taxon>Mesotoga</taxon>
    </lineage>
</organism>
<evidence type="ECO:0000313" key="8">
    <source>
        <dbReference type="EMBL" id="KUK89979.1"/>
    </source>
</evidence>
<comment type="caution">
    <text evidence="8">The sequence shown here is derived from an EMBL/GenBank/DDBJ whole genome shotgun (WGS) entry which is preliminary data.</text>
</comment>
<protein>
    <submittedName>
        <fullName evidence="7">Cell wall hydrolase</fullName>
    </submittedName>
    <submittedName>
        <fullName evidence="8">NLP/P60 protein</fullName>
    </submittedName>
</protein>
<evidence type="ECO:0000313" key="7">
    <source>
        <dbReference type="EMBL" id="HCO70367.1"/>
    </source>
</evidence>